<dbReference type="OMA" id="QFNEGGI"/>
<dbReference type="InterPro" id="IPR011993">
    <property type="entry name" value="PH-like_dom_sf"/>
</dbReference>
<dbReference type="PANTHER" id="PTHR31606">
    <property type="entry name" value="WW DOMAIN BINDING PROTEIN 2, ISOFORM E"/>
    <property type="match status" value="1"/>
</dbReference>
<dbReference type="GeneID" id="63690733"/>
<reference evidence="2 3" key="1">
    <citation type="journal article" date="2012" name="Science">
        <title>The Paleozoic origin of enzymatic lignin decomposition reconstructed from 31 fungal genomes.</title>
        <authorList>
            <person name="Floudas D."/>
            <person name="Binder M."/>
            <person name="Riley R."/>
            <person name="Barry K."/>
            <person name="Blanchette R.A."/>
            <person name="Henrissat B."/>
            <person name="Martinez A.T."/>
            <person name="Otillar R."/>
            <person name="Spatafora J.W."/>
            <person name="Yadav J.S."/>
            <person name="Aerts A."/>
            <person name="Benoit I."/>
            <person name="Boyd A."/>
            <person name="Carlson A."/>
            <person name="Copeland A."/>
            <person name="Coutinho P.M."/>
            <person name="de Vries R.P."/>
            <person name="Ferreira P."/>
            <person name="Findley K."/>
            <person name="Foster B."/>
            <person name="Gaskell J."/>
            <person name="Glotzer D."/>
            <person name="Gorecki P."/>
            <person name="Heitman J."/>
            <person name="Hesse C."/>
            <person name="Hori C."/>
            <person name="Igarashi K."/>
            <person name="Jurgens J.A."/>
            <person name="Kallen N."/>
            <person name="Kersten P."/>
            <person name="Kohler A."/>
            <person name="Kuees U."/>
            <person name="Kumar T.K.A."/>
            <person name="Kuo A."/>
            <person name="LaButti K."/>
            <person name="Larrondo L.F."/>
            <person name="Lindquist E."/>
            <person name="Ling A."/>
            <person name="Lombard V."/>
            <person name="Lucas S."/>
            <person name="Lundell T."/>
            <person name="Martin R."/>
            <person name="McLaughlin D.J."/>
            <person name="Morgenstern I."/>
            <person name="Morin E."/>
            <person name="Murat C."/>
            <person name="Nagy L.G."/>
            <person name="Nolan M."/>
            <person name="Ohm R.A."/>
            <person name="Patyshakuliyeva A."/>
            <person name="Rokas A."/>
            <person name="Ruiz-Duenas F.J."/>
            <person name="Sabat G."/>
            <person name="Salamov A."/>
            <person name="Samejima M."/>
            <person name="Schmutz J."/>
            <person name="Slot J.C."/>
            <person name="St John F."/>
            <person name="Stenlid J."/>
            <person name="Sun H."/>
            <person name="Sun S."/>
            <person name="Syed K."/>
            <person name="Tsang A."/>
            <person name="Wiebenga A."/>
            <person name="Young D."/>
            <person name="Pisabarro A."/>
            <person name="Eastwood D.C."/>
            <person name="Martin F."/>
            <person name="Cullen D."/>
            <person name="Grigoriev I.V."/>
            <person name="Hibbett D.S."/>
        </authorList>
    </citation>
    <scope>NUCLEOTIDE SEQUENCE [LARGE SCALE GENOMIC DNA]</scope>
    <source>
        <strain evidence="2 3">DJM-731 SS1</strain>
    </source>
</reference>
<dbReference type="RefSeq" id="XP_040633530.1">
    <property type="nucleotide sequence ID" value="XM_040775671.1"/>
</dbReference>
<dbReference type="PANTHER" id="PTHR31606:SF1">
    <property type="entry name" value="WW DOMAIN BINDING PROTEIN 2, ISOFORM E"/>
    <property type="match status" value="1"/>
</dbReference>
<dbReference type="GO" id="GO:0031490">
    <property type="term" value="F:chromatin DNA binding"/>
    <property type="evidence" value="ECO:0007669"/>
    <property type="project" value="TreeGrafter"/>
</dbReference>
<dbReference type="HOGENOM" id="CLU_066296_2_0_1"/>
<dbReference type="Gene3D" id="2.30.29.30">
    <property type="entry name" value="Pleckstrin-homology domain (PH domain)/Phosphotyrosine-binding domain (PTB)"/>
    <property type="match status" value="1"/>
</dbReference>
<keyword evidence="3" id="KW-1185">Reference proteome</keyword>
<dbReference type="EMBL" id="JH795855">
    <property type="protein sequence ID" value="EJU06636.1"/>
    <property type="molecule type" value="Genomic_DNA"/>
</dbReference>
<dbReference type="GO" id="GO:0005634">
    <property type="term" value="C:nucleus"/>
    <property type="evidence" value="ECO:0007669"/>
    <property type="project" value="TreeGrafter"/>
</dbReference>
<dbReference type="Proteomes" id="UP000030653">
    <property type="component" value="Unassembled WGS sequence"/>
</dbReference>
<sequence length="196" mass="20805">MSLNWAMLDPANSQPIPLPEEEMILHLSGAEFTLLVPDAPPPTSGAQSAGGAGGNPKRSVATGTVWVSDHRVIFVPIQAKDVPYHSLSLPHNSILSTSFQQPIFGSNHVILSIAPTTGGGLTQGTKAEVRFKDRGVFEFVKVLEAARERSINRERERGEEGLPMYEAPPPPVGASGTAPTGSSHAVHEDAPPGYEL</sequence>
<name>M5G8U9_DACPD</name>
<accession>M5G8U9</accession>
<dbReference type="OrthoDB" id="1259151at2759"/>
<dbReference type="InterPro" id="IPR044852">
    <property type="entry name" value="WBP2-like"/>
</dbReference>
<dbReference type="GO" id="GO:0003713">
    <property type="term" value="F:transcription coactivator activity"/>
    <property type="evidence" value="ECO:0007669"/>
    <property type="project" value="InterPro"/>
</dbReference>
<organism evidence="2 3">
    <name type="scientific">Dacryopinax primogenitus (strain DJM 731)</name>
    <name type="common">Brown rot fungus</name>
    <dbReference type="NCBI Taxonomy" id="1858805"/>
    <lineage>
        <taxon>Eukaryota</taxon>
        <taxon>Fungi</taxon>
        <taxon>Dikarya</taxon>
        <taxon>Basidiomycota</taxon>
        <taxon>Agaricomycotina</taxon>
        <taxon>Dacrymycetes</taxon>
        <taxon>Dacrymycetales</taxon>
        <taxon>Dacrymycetaceae</taxon>
        <taxon>Dacryopinax</taxon>
    </lineage>
</organism>
<evidence type="ECO:0008006" key="4">
    <source>
        <dbReference type="Google" id="ProtNLM"/>
    </source>
</evidence>
<dbReference type="STRING" id="1858805.M5G8U9"/>
<proteinExistence type="predicted"/>
<feature type="region of interest" description="Disordered" evidence="1">
    <location>
        <begin position="151"/>
        <end position="196"/>
    </location>
</feature>
<gene>
    <name evidence="2" type="ORF">DACRYDRAFT_61457</name>
</gene>
<evidence type="ECO:0000313" key="2">
    <source>
        <dbReference type="EMBL" id="EJU06636.1"/>
    </source>
</evidence>
<dbReference type="AlphaFoldDB" id="M5G8U9"/>
<feature type="region of interest" description="Disordered" evidence="1">
    <location>
        <begin position="37"/>
        <end position="59"/>
    </location>
</feature>
<evidence type="ECO:0000313" key="3">
    <source>
        <dbReference type="Proteomes" id="UP000030653"/>
    </source>
</evidence>
<feature type="compositionally biased region" description="Basic and acidic residues" evidence="1">
    <location>
        <begin position="151"/>
        <end position="160"/>
    </location>
</feature>
<protein>
    <recommendedName>
        <fullName evidence="4">GRAM domain-containing protein</fullName>
    </recommendedName>
</protein>
<evidence type="ECO:0000256" key="1">
    <source>
        <dbReference type="SAM" id="MobiDB-lite"/>
    </source>
</evidence>
<dbReference type="SUPFAM" id="SSF50729">
    <property type="entry name" value="PH domain-like"/>
    <property type="match status" value="1"/>
</dbReference>